<dbReference type="RefSeq" id="WP_218901920.1">
    <property type="nucleotide sequence ID" value="NZ_JACCFO010000001.1"/>
</dbReference>
<dbReference type="Proteomes" id="UP000575985">
    <property type="component" value="Unassembled WGS sequence"/>
</dbReference>
<proteinExistence type="predicted"/>
<comment type="caution">
    <text evidence="1">The sequence shown here is derived from an EMBL/GenBank/DDBJ whole genome shotgun (WGS) entry which is preliminary data.</text>
</comment>
<dbReference type="PANTHER" id="PTHR46865:SF2">
    <property type="entry name" value="MONOOXYGENASE"/>
    <property type="match status" value="1"/>
</dbReference>
<accession>A0A853BP46</accession>
<name>A0A853BP46_9ACTN</name>
<dbReference type="EMBL" id="JACCFO010000001">
    <property type="protein sequence ID" value="NYI96212.1"/>
    <property type="molecule type" value="Genomic_DNA"/>
</dbReference>
<evidence type="ECO:0000313" key="2">
    <source>
        <dbReference type="Proteomes" id="UP000575985"/>
    </source>
</evidence>
<dbReference type="PANTHER" id="PTHR46865">
    <property type="entry name" value="OXIDOREDUCTASE-RELATED"/>
    <property type="match status" value="1"/>
</dbReference>
<protein>
    <submittedName>
        <fullName evidence="1">2-polyprenyl-6-methoxyphenol hydroxylase-like FAD-dependent oxidoreductase</fullName>
    </submittedName>
</protein>
<sequence length="265" mass="27628">MRAVFDSGAEHTFDLVVGADGIHSRTRALAFGPEERHVRYLGAHYAIATLPEDGPPLPAPAPAPGGPLVALMRSTPGRTAVYGGTSAMFVFAADPPPAGRADDADRRRLLAAAFANAAEPVADLVERALRADDLFVDSISRVQMPSYTRGRVALLGDAAFGNTLAGFGTGLAVIGAACVLAGELAAADGDHTAAFARCGALMRRHAAPARTGNASTFLAPSTAMGLWLRERMFASPRLTRLLLKSTDAFATAGELPDYPRPAPRP</sequence>
<organism evidence="1 2">
    <name type="scientific">Streptomonospora nanhaiensis</name>
    <dbReference type="NCBI Taxonomy" id="1323731"/>
    <lineage>
        <taxon>Bacteria</taxon>
        <taxon>Bacillati</taxon>
        <taxon>Actinomycetota</taxon>
        <taxon>Actinomycetes</taxon>
        <taxon>Streptosporangiales</taxon>
        <taxon>Nocardiopsidaceae</taxon>
        <taxon>Streptomonospora</taxon>
    </lineage>
</organism>
<gene>
    <name evidence="1" type="ORF">HNR12_002489</name>
</gene>
<dbReference type="InterPro" id="IPR051704">
    <property type="entry name" value="FAD_aromatic-hydroxylase"/>
</dbReference>
<dbReference type="AlphaFoldDB" id="A0A853BP46"/>
<reference evidence="1 2" key="1">
    <citation type="submission" date="2020-07" db="EMBL/GenBank/DDBJ databases">
        <title>Sequencing the genomes of 1000 actinobacteria strains.</title>
        <authorList>
            <person name="Klenk H.-P."/>
        </authorList>
    </citation>
    <scope>NUCLEOTIDE SEQUENCE [LARGE SCALE GENOMIC DNA]</scope>
    <source>
        <strain evidence="1 2">DSM 45927</strain>
    </source>
</reference>
<dbReference type="InterPro" id="IPR036188">
    <property type="entry name" value="FAD/NAD-bd_sf"/>
</dbReference>
<dbReference type="Gene3D" id="3.30.9.10">
    <property type="entry name" value="D-Amino Acid Oxidase, subunit A, domain 2"/>
    <property type="match status" value="1"/>
</dbReference>
<evidence type="ECO:0000313" key="1">
    <source>
        <dbReference type="EMBL" id="NYI96212.1"/>
    </source>
</evidence>
<dbReference type="Gene3D" id="3.50.50.60">
    <property type="entry name" value="FAD/NAD(P)-binding domain"/>
    <property type="match status" value="1"/>
</dbReference>
<keyword evidence="2" id="KW-1185">Reference proteome</keyword>
<dbReference type="SUPFAM" id="SSF51905">
    <property type="entry name" value="FAD/NAD(P)-binding domain"/>
    <property type="match status" value="1"/>
</dbReference>